<evidence type="ECO:0000313" key="1">
    <source>
        <dbReference type="EMBL" id="KAG2377564.1"/>
    </source>
</evidence>
<organism evidence="1 2">
    <name type="scientific">Naegleria lovaniensis</name>
    <name type="common">Amoeba</name>
    <dbReference type="NCBI Taxonomy" id="51637"/>
    <lineage>
        <taxon>Eukaryota</taxon>
        <taxon>Discoba</taxon>
        <taxon>Heterolobosea</taxon>
        <taxon>Tetramitia</taxon>
        <taxon>Eutetramitia</taxon>
        <taxon>Vahlkampfiidae</taxon>
        <taxon>Naegleria</taxon>
    </lineage>
</organism>
<reference evidence="1 2" key="1">
    <citation type="journal article" date="2018" name="BMC Genomics">
        <title>The genome of Naegleria lovaniensis, the basis for a comparative approach to unravel pathogenicity factors of the human pathogenic amoeba N. fowleri.</title>
        <authorList>
            <person name="Liechti N."/>
            <person name="Schurch N."/>
            <person name="Bruggmann R."/>
            <person name="Wittwer M."/>
        </authorList>
    </citation>
    <scope>NUCLEOTIDE SEQUENCE [LARGE SCALE GENOMIC DNA]</scope>
    <source>
        <strain evidence="1 2">ATCC 30569</strain>
    </source>
</reference>
<evidence type="ECO:0000313" key="2">
    <source>
        <dbReference type="Proteomes" id="UP000816034"/>
    </source>
</evidence>
<dbReference type="RefSeq" id="XP_044544826.1">
    <property type="nucleotide sequence ID" value="XM_044699228.1"/>
</dbReference>
<proteinExistence type="predicted"/>
<evidence type="ECO:0008006" key="3">
    <source>
        <dbReference type="Google" id="ProtNLM"/>
    </source>
</evidence>
<sequence length="308" mass="36915">MGWDENYLLVNYRTAHKQLEELLANAPILQKVATLPESLEVIENENNYKEEDEDDQETKKQRNLYQLLDTAADFVDEQLSKFGHFHITSFSNHSHRFEEKFARYLGMENKEHVYPPLNTSLHKLSNLWEKYYDGDYMFFGIHYYYRRRVNIAELSQLCNHSTEIPTSLLDHCFNIFMNKPKLLEPKQKKVKYFTLYANETREEKWKRKYSNTIYLFNEILEKYNSKNVIASLFEKPPLSNEPSITTVNNREFLIDDYWITIMEFIEDPFTLLRLARTCKQFFNLYSEREVDLWIGLKKDIGLAMSAWV</sequence>
<dbReference type="Proteomes" id="UP000816034">
    <property type="component" value="Unassembled WGS sequence"/>
</dbReference>
<gene>
    <name evidence="1" type="ORF">C9374_009080</name>
</gene>
<comment type="caution">
    <text evidence="1">The sequence shown here is derived from an EMBL/GenBank/DDBJ whole genome shotgun (WGS) entry which is preliminary data.</text>
</comment>
<dbReference type="AlphaFoldDB" id="A0AA88KK77"/>
<name>A0AA88KK77_NAELO</name>
<dbReference type="EMBL" id="PYSW02000037">
    <property type="protein sequence ID" value="KAG2377564.1"/>
    <property type="molecule type" value="Genomic_DNA"/>
</dbReference>
<dbReference type="GeneID" id="68101534"/>
<accession>A0AA88KK77</accession>
<keyword evidence="2" id="KW-1185">Reference proteome</keyword>
<protein>
    <recommendedName>
        <fullName evidence="3">F-box domain-containing protein</fullName>
    </recommendedName>
</protein>